<name>A0A9N8D707_9STRA</name>
<feature type="region of interest" description="Disordered" evidence="2">
    <location>
        <begin position="1"/>
        <end position="41"/>
    </location>
</feature>
<evidence type="ECO:0000256" key="3">
    <source>
        <dbReference type="SAM" id="Phobius"/>
    </source>
</evidence>
<organism evidence="4 5">
    <name type="scientific">Seminavis robusta</name>
    <dbReference type="NCBI Taxonomy" id="568900"/>
    <lineage>
        <taxon>Eukaryota</taxon>
        <taxon>Sar</taxon>
        <taxon>Stramenopiles</taxon>
        <taxon>Ochrophyta</taxon>
        <taxon>Bacillariophyta</taxon>
        <taxon>Bacillariophyceae</taxon>
        <taxon>Bacillariophycidae</taxon>
        <taxon>Naviculales</taxon>
        <taxon>Naviculaceae</taxon>
        <taxon>Seminavis</taxon>
    </lineage>
</organism>
<evidence type="ECO:0000313" key="5">
    <source>
        <dbReference type="Proteomes" id="UP001153069"/>
    </source>
</evidence>
<protein>
    <recommendedName>
        <fullName evidence="6">Transmembrane protein</fullName>
    </recommendedName>
</protein>
<feature type="transmembrane region" description="Helical" evidence="3">
    <location>
        <begin position="46"/>
        <end position="66"/>
    </location>
</feature>
<reference evidence="4" key="1">
    <citation type="submission" date="2020-06" db="EMBL/GenBank/DDBJ databases">
        <authorList>
            <consortium name="Plant Systems Biology data submission"/>
        </authorList>
    </citation>
    <scope>NUCLEOTIDE SEQUENCE</scope>
    <source>
        <strain evidence="4">D6</strain>
    </source>
</reference>
<evidence type="ECO:0000256" key="2">
    <source>
        <dbReference type="SAM" id="MobiDB-lite"/>
    </source>
</evidence>
<keyword evidence="3" id="KW-0812">Transmembrane</keyword>
<sequence>MIRRTKHGDNAPSSGPSSGGVALKGLRSPGSASSKRKEDGTKMSPATLLMIVCVALFGGVAILSFLSPSSVHNAEKSLYEAEQMVESNLFGGGVHETAAPPKEEPPKPKHRSLDASSAMLQQDSTWVDGEKKLKQQLKLLAARQAQGKDLGVPALTRWLGDDIPAWAGEGVDVEDWKQKVDRRYAEMREEENQWRQKVAQFMEES</sequence>
<evidence type="ECO:0008006" key="6">
    <source>
        <dbReference type="Google" id="ProtNLM"/>
    </source>
</evidence>
<dbReference type="Proteomes" id="UP001153069">
    <property type="component" value="Unassembled WGS sequence"/>
</dbReference>
<keyword evidence="1" id="KW-0175">Coiled coil</keyword>
<feature type="region of interest" description="Disordered" evidence="2">
    <location>
        <begin position="92"/>
        <end position="116"/>
    </location>
</feature>
<keyword evidence="3" id="KW-0472">Membrane</keyword>
<gene>
    <name evidence="4" type="ORF">SEMRO_23_G016010.1</name>
</gene>
<evidence type="ECO:0000256" key="1">
    <source>
        <dbReference type="SAM" id="Coils"/>
    </source>
</evidence>
<keyword evidence="3" id="KW-1133">Transmembrane helix</keyword>
<feature type="compositionally biased region" description="Basic and acidic residues" evidence="2">
    <location>
        <begin position="101"/>
        <end position="113"/>
    </location>
</feature>
<keyword evidence="5" id="KW-1185">Reference proteome</keyword>
<dbReference type="EMBL" id="CAICTM010000023">
    <property type="protein sequence ID" value="CAB9497657.1"/>
    <property type="molecule type" value="Genomic_DNA"/>
</dbReference>
<dbReference type="AlphaFoldDB" id="A0A9N8D707"/>
<comment type="caution">
    <text evidence="4">The sequence shown here is derived from an EMBL/GenBank/DDBJ whole genome shotgun (WGS) entry which is preliminary data.</text>
</comment>
<dbReference type="OrthoDB" id="48561at2759"/>
<feature type="coiled-coil region" evidence="1">
    <location>
        <begin position="173"/>
        <end position="204"/>
    </location>
</feature>
<evidence type="ECO:0000313" key="4">
    <source>
        <dbReference type="EMBL" id="CAB9497657.1"/>
    </source>
</evidence>
<accession>A0A9N8D707</accession>
<proteinExistence type="predicted"/>